<keyword evidence="3" id="KW-1185">Reference proteome</keyword>
<dbReference type="RefSeq" id="WP_225235673.1">
    <property type="nucleotide sequence ID" value="NZ_JBAPLV010000030.1"/>
</dbReference>
<comment type="caution">
    <text evidence="2">The sequence shown here is derived from an EMBL/GenBank/DDBJ whole genome shotgun (WGS) entry which is preliminary data.</text>
</comment>
<dbReference type="EMBL" id="JBAPLV010000030">
    <property type="protein sequence ID" value="MEI4280848.1"/>
    <property type="molecule type" value="Genomic_DNA"/>
</dbReference>
<proteinExistence type="predicted"/>
<dbReference type="InterPro" id="IPR006016">
    <property type="entry name" value="UspA"/>
</dbReference>
<dbReference type="Pfam" id="PF00582">
    <property type="entry name" value="Usp"/>
    <property type="match status" value="1"/>
</dbReference>
<dbReference type="Proteomes" id="UP001373496">
    <property type="component" value="Unassembled WGS sequence"/>
</dbReference>
<evidence type="ECO:0000313" key="3">
    <source>
        <dbReference type="Proteomes" id="UP001373496"/>
    </source>
</evidence>
<protein>
    <submittedName>
        <fullName evidence="2">Universal stress protein</fullName>
    </submittedName>
</protein>
<evidence type="ECO:0000259" key="1">
    <source>
        <dbReference type="Pfam" id="PF00582"/>
    </source>
</evidence>
<dbReference type="Gene3D" id="3.40.50.620">
    <property type="entry name" value="HUPs"/>
    <property type="match status" value="1"/>
</dbReference>
<name>A0ABU8EB46_9ACTN</name>
<dbReference type="InterPro" id="IPR014729">
    <property type="entry name" value="Rossmann-like_a/b/a_fold"/>
</dbReference>
<sequence>MELGQVDGSWPGADAWLVCGVSGSPNSRAALRWALREAAERDAKVMAVRVWAGGAAAARAECERDLVATVRAAVQDTGVRGRTWVRLLDGDPDGVLAALAEEADLLVLGSHEVSHGG</sequence>
<gene>
    <name evidence="2" type="ORF">UXQ13_20400</name>
</gene>
<dbReference type="SUPFAM" id="SSF52402">
    <property type="entry name" value="Adenine nucleotide alpha hydrolases-like"/>
    <property type="match status" value="1"/>
</dbReference>
<feature type="domain" description="UspA" evidence="1">
    <location>
        <begin position="18"/>
        <end position="113"/>
    </location>
</feature>
<organism evidence="2 3">
    <name type="scientific">Klenkia terrae</name>
    <dbReference type="NCBI Taxonomy" id="1052259"/>
    <lineage>
        <taxon>Bacteria</taxon>
        <taxon>Bacillati</taxon>
        <taxon>Actinomycetota</taxon>
        <taxon>Actinomycetes</taxon>
        <taxon>Geodermatophilales</taxon>
        <taxon>Geodermatophilaceae</taxon>
        <taxon>Klenkia</taxon>
    </lineage>
</organism>
<reference evidence="2 3" key="1">
    <citation type="submission" date="2024-03" db="EMBL/GenBank/DDBJ databases">
        <title>Draft genome sequence of Klenkia terrae.</title>
        <authorList>
            <person name="Duangmal K."/>
            <person name="Chantavorakit T."/>
        </authorList>
    </citation>
    <scope>NUCLEOTIDE SEQUENCE [LARGE SCALE GENOMIC DNA]</scope>
    <source>
        <strain evidence="2 3">JCM 17786</strain>
    </source>
</reference>
<evidence type="ECO:0000313" key="2">
    <source>
        <dbReference type="EMBL" id="MEI4280848.1"/>
    </source>
</evidence>
<accession>A0ABU8EB46</accession>
<dbReference type="CDD" id="cd00293">
    <property type="entry name" value="USP-like"/>
    <property type="match status" value="1"/>
</dbReference>